<feature type="region of interest" description="Disordered" evidence="1">
    <location>
        <begin position="1278"/>
        <end position="1338"/>
    </location>
</feature>
<dbReference type="Proteomes" id="UP000261540">
    <property type="component" value="Unplaced"/>
</dbReference>
<dbReference type="PANTHER" id="PTHR10226">
    <property type="entry name" value="A KINASE ANCHOR PROTEIN"/>
    <property type="match status" value="1"/>
</dbReference>
<sequence length="1582" mass="174881">MAGAKYLLKTPSKLQSSGMSEISESTDTEGLSTDSTLGTTVTTCKKVLCNNNLPESTEYWLHNEKVLSRICFMEDNTDNGCTAVCFANMDRHKGNQRDASWLKKLAFVSPVLPKLMDSLSMHQLKENEILIHSGLESPRSCPSDSTFEHISSQNQCAGVCLVQYGGKQQPTSPCSMVFEVNKFLIGLELCQERQTCNHLVGHRVEDDTNRSLSSIEDDFLTASEYFDSEEDALRNDAESTDVAVKEKGSRLRHHKRHISKQERNNDSEVTIQASFKMFPASFSSGAQQRPSCKAQSERSSCKVQSERTFCKAQSESTGHYAINLAESVLQDAFICLSQDEATKATHADSSMSEGTHPFPEELPRLPTYSFELPKIVIVQSPDNQEEVSEWSETSPLPILSEQMSASAPSENMPPACGFFSSGHPPRSVELALACAANVIGTISSPQVTEQLSLQPRLGDKDVEQKDGVEYSFSSALCGMVQVAGAIAIVDLAEDAGELGKKVDPGICCPSIGLISTTEASSAVTFQHSVAEGTSIKASCANIAEILLKEAFAVLSQSEDQSVRDFLESTHDKIVNSISHPKLSCSDEREVQEFAHVIAEGIFKHAWEKSIEKKKLEGSDITLFPTTHSFLYEYVNNLLFDVLCITSKKITDVLTTNNGSGDRQDDDVKKFDNPDIRKSKELLSRIHHLAQTIQPDTSEKQNNLVQGINIRSGVTECKYMKKKEEEQICGSANSSSVQAKDQTIADQMNEISLSVTESSLLQSDLGQQNNTKENKKIFSLEVKQSSSDVSINNGITMNTEIHKAKVLRDGEHKSFSLITQLTPQHSLSFGGSAVVTKKDAETRSTMSCFADDLATTVVSMATELAAICLENSSGKQPWFCSLQTRVREGPESYLLPCRTARRKEAQCGAVVTKKHRPPRLSEIKRKTEEQPELMERLVNRVVDESGISDEPTDPFAKFASEVTAKIMNCPELSLIDTSKPGQPRTRLQCTAMERWSRGKASSYESIPEEDTDTYNLAHTLGLGSRLGQNLSRGSSISKQSSCESITDEFSRFMVNQMENEGRGFDLLLDYYAGKNASSILNAAMQQVVTKKNGHLNVRSTCLSKQSSTESITEEFYRFMLKDIDKESKDYSISKTREWNNSLLPPSHRTPLCFRQSSMPDRRSSDSRLTVNSPVKANSFDGFARNSHGDSLNIFPANTAAMVLCKSDSCLYQKGKTDQITDMLIHETWSNSIESLMRKNKIIMNPEDSVDLEVPADLQPQVELFANRLAADIVESGKSVLGSQSENLRGQQSRPVGERRRGFKQSRPCWSNNNYQDQQASTKGNDNINASSLPQQSRKVPLIHIEGDLKENLSEDTKNIRELPQKNSSLKCKEFVKHSSENERAGVSAGCEQEQLPLSASSEESTGSWSHIATDDDPHEETSSYIQLSDGNGNSSASSLGIADLETFSDILLPSTLVSATAEKESIKSSQDNVDEGTSGHSVGGSSSHREMLVMNLDLEPNSMDSEMQAALQWIAASEIGITTIYFKKSQVKRREKFLEVVQLVTQKSWRVGDLFHAMVQFCKLQEENRDSVSSLFDWLLATK</sequence>
<dbReference type="Ensembl" id="ENSPKIT00000020067.1">
    <property type="protein sequence ID" value="ENSPKIP00000039068.1"/>
    <property type="gene ID" value="ENSPKIG00000016583.1"/>
</dbReference>
<keyword evidence="3" id="KW-1185">Reference proteome</keyword>
<dbReference type="Ensembl" id="ENSPKIT00000020093.1">
    <property type="protein sequence ID" value="ENSPKIP00000039094.1"/>
    <property type="gene ID" value="ENSPKIG00000016583.1"/>
</dbReference>
<name>A0A3B3T8H1_9TELE</name>
<dbReference type="InterPro" id="IPR008382">
    <property type="entry name" value="SPHK1-interactor_AKAP_110"/>
</dbReference>
<feature type="compositionally biased region" description="Basic and acidic residues" evidence="1">
    <location>
        <begin position="1411"/>
        <end position="1420"/>
    </location>
</feature>
<feature type="compositionally biased region" description="Polar residues" evidence="1">
    <location>
        <begin position="1306"/>
        <end position="1336"/>
    </location>
</feature>
<dbReference type="STRING" id="1676925.ENSPKIP00000039068"/>
<dbReference type="PANTHER" id="PTHR10226:SF7">
    <property type="entry name" value="A-KINASE ANCHOR PROTEIN SPHKAP"/>
    <property type="match status" value="1"/>
</dbReference>
<protein>
    <submittedName>
        <fullName evidence="2">SPHK1 interactor, AKAP domain containing</fullName>
    </submittedName>
</protein>
<feature type="compositionally biased region" description="Polar residues" evidence="1">
    <location>
        <begin position="1421"/>
        <end position="1430"/>
    </location>
</feature>
<feature type="compositionally biased region" description="Low complexity" evidence="1">
    <location>
        <begin position="1397"/>
        <end position="1408"/>
    </location>
</feature>
<feature type="compositionally biased region" description="Low complexity" evidence="1">
    <location>
        <begin position="1475"/>
        <end position="1485"/>
    </location>
</feature>
<proteinExistence type="predicted"/>
<feature type="compositionally biased region" description="Polar residues" evidence="1">
    <location>
        <begin position="1279"/>
        <end position="1292"/>
    </location>
</feature>
<dbReference type="GO" id="GO:0051018">
    <property type="term" value="F:protein kinase A binding"/>
    <property type="evidence" value="ECO:0007669"/>
    <property type="project" value="TreeGrafter"/>
</dbReference>
<evidence type="ECO:0000256" key="1">
    <source>
        <dbReference type="SAM" id="MobiDB-lite"/>
    </source>
</evidence>
<dbReference type="OrthoDB" id="6154436at2759"/>
<feature type="region of interest" description="Disordered" evidence="1">
    <location>
        <begin position="1462"/>
        <end position="1486"/>
    </location>
</feature>
<reference evidence="2" key="1">
    <citation type="submission" date="2025-05" db="UniProtKB">
        <authorList>
            <consortium name="Ensembl"/>
        </authorList>
    </citation>
    <scope>IDENTIFICATION</scope>
</reference>
<feature type="region of interest" description="Disordered" evidence="1">
    <location>
        <begin position="1380"/>
        <end position="1430"/>
    </location>
</feature>
<dbReference type="GO" id="GO:0005739">
    <property type="term" value="C:mitochondrion"/>
    <property type="evidence" value="ECO:0007669"/>
    <property type="project" value="TreeGrafter"/>
</dbReference>
<dbReference type="GeneID" id="111835575"/>
<organism evidence="2 3">
    <name type="scientific">Paramormyrops kingsleyae</name>
    <dbReference type="NCBI Taxonomy" id="1676925"/>
    <lineage>
        <taxon>Eukaryota</taxon>
        <taxon>Metazoa</taxon>
        <taxon>Chordata</taxon>
        <taxon>Craniata</taxon>
        <taxon>Vertebrata</taxon>
        <taxon>Euteleostomi</taxon>
        <taxon>Actinopterygii</taxon>
        <taxon>Neopterygii</taxon>
        <taxon>Teleostei</taxon>
        <taxon>Osteoglossocephala</taxon>
        <taxon>Osteoglossomorpha</taxon>
        <taxon>Osteoglossiformes</taxon>
        <taxon>Mormyridae</taxon>
        <taxon>Paramormyrops</taxon>
    </lineage>
</organism>
<evidence type="ECO:0000313" key="2">
    <source>
        <dbReference type="Ensembl" id="ENSPKIP00000039094.1"/>
    </source>
</evidence>
<dbReference type="GeneTree" id="ENSGT00940000153313"/>
<evidence type="ECO:0000313" key="3">
    <source>
        <dbReference type="Proteomes" id="UP000261540"/>
    </source>
</evidence>
<accession>A0A3B3T8H1</accession>
<dbReference type="RefSeq" id="XP_023651788.1">
    <property type="nucleotide sequence ID" value="XM_023796020.2"/>
</dbReference>